<dbReference type="EMBL" id="CP002859">
    <property type="protein sequence ID" value="AEI48535.1"/>
    <property type="molecule type" value="Genomic_DNA"/>
</dbReference>
<dbReference type="SUPFAM" id="SSF49464">
    <property type="entry name" value="Carboxypeptidase regulatory domain-like"/>
    <property type="match status" value="1"/>
</dbReference>
<dbReference type="SUPFAM" id="SSF56935">
    <property type="entry name" value="Porins"/>
    <property type="match status" value="1"/>
</dbReference>
<evidence type="ECO:0000259" key="2">
    <source>
        <dbReference type="Pfam" id="PF14905"/>
    </source>
</evidence>
<reference evidence="4" key="1">
    <citation type="submission" date="2011-06" db="EMBL/GenBank/DDBJ databases">
        <title>The complete genome of chromosome of Runella slithyformis DSM 19594.</title>
        <authorList>
            <consortium name="US DOE Joint Genome Institute (JGI-PGF)"/>
            <person name="Lucas S."/>
            <person name="Han J."/>
            <person name="Lapidus A."/>
            <person name="Bruce D."/>
            <person name="Goodwin L."/>
            <person name="Pitluck S."/>
            <person name="Peters L."/>
            <person name="Kyrpides N."/>
            <person name="Mavromatis K."/>
            <person name="Ivanova N."/>
            <person name="Ovchinnikova G."/>
            <person name="Zhang X."/>
            <person name="Misra M."/>
            <person name="Detter J.C."/>
            <person name="Tapia R."/>
            <person name="Han C."/>
            <person name="Land M."/>
            <person name="Hauser L."/>
            <person name="Markowitz V."/>
            <person name="Cheng J.-F."/>
            <person name="Hugenholtz P."/>
            <person name="Woyke T."/>
            <person name="Wu D."/>
            <person name="Tindall B."/>
            <person name="Faehrich R."/>
            <person name="Brambilla E."/>
            <person name="Klenk H.-P."/>
            <person name="Eisen J.A."/>
        </authorList>
    </citation>
    <scope>NUCLEOTIDE SEQUENCE [LARGE SCALE GENOMIC DNA]</scope>
    <source>
        <strain evidence="4">ATCC 29530 / DSM 19594 / LMG 11500 / NCIMB 11436 / LSU 4</strain>
    </source>
</reference>
<sequence>MMNEECRMKNAKRSQSNQPLRRSPSGPFSRVLFVMSLTLFTLHFHPTAFAQKLTIKGTLRDTANRPLEGATVMLLDGKDTSLVSFARSQSTGAFEFKNVANAPYFLKATYMGLQPLNQTIQPPSAEVLDLGTLQMVPIPKELKEVVIKGERDPVTIKQDTIEYNAGSFKVQPNAAVEELLKRLPGVEVDRDGTVRAQGQQVQRVTVDGKEFFGRDPKMATKNLPADVVDKVQVFDRKSDQAQFTGIDDGQREKTINLSLKEEKKKGVFGNATAGVGPDSRYMLKANFNRFSKTRQLSFLGMANNINQQGFSIDDYMNFTGASQRMMSGGGVRLQFNSDDDAAIPLNFGGRNNGFVTSGGAGLNYNDQLSKKTELQSNYFYNQLDQLIERETNRETFLPVGTFKTLQNTAQKTTNATHRGNVTLDHKIDSLNSLKWTNNFNYSQNSSTTGSNTRSTNGGGVLENEGTRQSNAQGDTRKLNSELLWRHKFAKKGRTLSTNLIFGLEQSDRDGTLRAVNRFYTPAGQSNRVDTLRQTNTQANDRQSYGITASYTEPLGKRKYLEFNYALNFTQNDVNRQVFDVNGEGRAPRFNPQLSNQFRNDFTYQRGGLNFRLNTQKANFSTGVSVQRSALEGDLILQNAHISRTFVNVLPNVRYQYNFAASRNLNLTYDTDVREPSIQQLSPIVDNSDPLNIVTGNPNLRPEYNHRLNVNFFNFNQLKFSNFFAFANLTYTTNKIANAQQVDANLVRTYRPVNVKDDYTLNANISKGFRIKAIGTRVNFSTNLVLNRGITPVNDVDNLTRRLESRNRLRLEYRYKELLDLSTGAAITFNQTSYSLNPNLNQSFVNQSYEAEGNWKLSKTLSLNSTLDYSIYNFAGSDFNAKVPLWNASVSRFFLKGNRGELKLSVVDMLNRNVGINRIAQGNFVQDERIRSLGRYFLLSFTYSLKSFMGGMPSGGMRVIRQG</sequence>
<gene>
    <name evidence="3" type="ordered locus">Runsl_2121</name>
</gene>
<keyword evidence="4" id="KW-1185">Reference proteome</keyword>
<proteinExistence type="predicted"/>
<name>A0A7U3ZJZ1_RUNSL</name>
<feature type="region of interest" description="Disordered" evidence="1">
    <location>
        <begin position="441"/>
        <end position="474"/>
    </location>
</feature>
<keyword evidence="3" id="KW-0675">Receptor</keyword>
<dbReference type="KEGG" id="rsi:Runsl_2121"/>
<protein>
    <submittedName>
        <fullName evidence="3">TonB-dependent receptor</fullName>
    </submittedName>
</protein>
<dbReference type="Pfam" id="PF14905">
    <property type="entry name" value="OMP_b-brl_3"/>
    <property type="match status" value="1"/>
</dbReference>
<feature type="domain" description="Outer membrane protein beta-barrel" evidence="2">
    <location>
        <begin position="486"/>
        <end position="942"/>
    </location>
</feature>
<dbReference type="AlphaFoldDB" id="A0A7U3ZJZ1"/>
<evidence type="ECO:0000313" key="4">
    <source>
        <dbReference type="Proteomes" id="UP000000493"/>
    </source>
</evidence>
<organism evidence="3 4">
    <name type="scientific">Runella slithyformis (strain ATCC 29530 / DSM 19594 / LMG 11500 / NCIMB 11436 / LSU 4)</name>
    <dbReference type="NCBI Taxonomy" id="761193"/>
    <lineage>
        <taxon>Bacteria</taxon>
        <taxon>Pseudomonadati</taxon>
        <taxon>Bacteroidota</taxon>
        <taxon>Cytophagia</taxon>
        <taxon>Cytophagales</taxon>
        <taxon>Spirosomataceae</taxon>
        <taxon>Runella</taxon>
    </lineage>
</organism>
<dbReference type="Pfam" id="PF13620">
    <property type="entry name" value="CarboxypepD_reg"/>
    <property type="match status" value="1"/>
</dbReference>
<reference evidence="3 4" key="2">
    <citation type="journal article" date="2012" name="Stand. Genomic Sci.">
        <title>Complete genome sequence of the aquatic bacterium Runella slithyformis type strain (LSU 4(T)).</title>
        <authorList>
            <person name="Copeland A."/>
            <person name="Zhang X."/>
            <person name="Misra M."/>
            <person name="Lapidus A."/>
            <person name="Nolan M."/>
            <person name="Lucas S."/>
            <person name="Deshpande S."/>
            <person name="Cheng J.F."/>
            <person name="Tapia R."/>
            <person name="Goodwin L.A."/>
            <person name="Pitluck S."/>
            <person name="Liolios K."/>
            <person name="Pagani I."/>
            <person name="Ivanova N."/>
            <person name="Mikhailova N."/>
            <person name="Pati A."/>
            <person name="Chen A."/>
            <person name="Palaniappan K."/>
            <person name="Land M."/>
            <person name="Hauser L."/>
            <person name="Pan C."/>
            <person name="Jeffries C.D."/>
            <person name="Detter J.C."/>
            <person name="Brambilla E.M."/>
            <person name="Rohde M."/>
            <person name="Djao O.D."/>
            <person name="Goker M."/>
            <person name="Sikorski J."/>
            <person name="Tindall B.J."/>
            <person name="Woyke T."/>
            <person name="Bristow J."/>
            <person name="Eisen J.A."/>
            <person name="Markowitz V."/>
            <person name="Hugenholtz P."/>
            <person name="Kyrpides N.C."/>
            <person name="Klenk H.P."/>
            <person name="Mavromatis K."/>
        </authorList>
    </citation>
    <scope>NUCLEOTIDE SEQUENCE [LARGE SCALE GENOMIC DNA]</scope>
    <source>
        <strain evidence="4">ATCC 29530 / DSM 19594 / LMG 11500 / NCIMB 11436 / LSU 4</strain>
    </source>
</reference>
<evidence type="ECO:0000313" key="3">
    <source>
        <dbReference type="EMBL" id="AEI48535.1"/>
    </source>
</evidence>
<evidence type="ECO:0000256" key="1">
    <source>
        <dbReference type="SAM" id="MobiDB-lite"/>
    </source>
</evidence>
<dbReference type="InterPro" id="IPR008969">
    <property type="entry name" value="CarboxyPept-like_regulatory"/>
</dbReference>
<accession>A0A7U3ZJZ1</accession>
<feature type="region of interest" description="Disordered" evidence="1">
    <location>
        <begin position="1"/>
        <end position="24"/>
    </location>
</feature>
<dbReference type="InterPro" id="IPR041700">
    <property type="entry name" value="OMP_b-brl_3"/>
</dbReference>
<dbReference type="Proteomes" id="UP000000493">
    <property type="component" value="Chromosome"/>
</dbReference>
<feature type="compositionally biased region" description="Low complexity" evidence="1">
    <location>
        <begin position="444"/>
        <end position="455"/>
    </location>
</feature>